<comment type="caution">
    <text evidence="2">Lacks conserved residue(s) required for the propagation of feature annotation.</text>
</comment>
<keyword evidence="1 2" id="KW-1015">Disulfide bond</keyword>
<feature type="disulfide bond" evidence="2">
    <location>
        <begin position="164"/>
        <end position="176"/>
    </location>
</feature>
<dbReference type="PANTHER" id="PTHR22991">
    <property type="entry name" value="PROTEIN CBG13490"/>
    <property type="match status" value="1"/>
</dbReference>
<dbReference type="SUPFAM" id="SSF49854">
    <property type="entry name" value="Spermadhesin, CUB domain"/>
    <property type="match status" value="1"/>
</dbReference>
<dbReference type="InterPro" id="IPR000859">
    <property type="entry name" value="CUB_dom"/>
</dbReference>
<dbReference type="Gene3D" id="3.10.100.10">
    <property type="entry name" value="Mannose-Binding Protein A, subunit A"/>
    <property type="match status" value="1"/>
</dbReference>
<proteinExistence type="predicted"/>
<dbReference type="CDD" id="cd00041">
    <property type="entry name" value="CUB"/>
    <property type="match status" value="1"/>
</dbReference>
<comment type="caution">
    <text evidence="5">The sequence shown here is derived from an EMBL/GenBank/DDBJ whole genome shotgun (WGS) entry which is preliminary data.</text>
</comment>
<dbReference type="InterPro" id="IPR036055">
    <property type="entry name" value="LDL_receptor-like_sf"/>
</dbReference>
<dbReference type="InterPro" id="IPR002172">
    <property type="entry name" value="LDrepeatLR_classA_rpt"/>
</dbReference>
<feature type="domain" description="CUB" evidence="3">
    <location>
        <begin position="202"/>
        <end position="317"/>
    </location>
</feature>
<dbReference type="PROSITE" id="PS50041">
    <property type="entry name" value="C_TYPE_LECTIN_2"/>
    <property type="match status" value="1"/>
</dbReference>
<dbReference type="PROSITE" id="PS01180">
    <property type="entry name" value="CUB"/>
    <property type="match status" value="1"/>
</dbReference>
<dbReference type="InterPro" id="IPR001304">
    <property type="entry name" value="C-type_lectin-like"/>
</dbReference>
<dbReference type="CDD" id="cd00037">
    <property type="entry name" value="CLECT"/>
    <property type="match status" value="1"/>
</dbReference>
<dbReference type="InterPro" id="IPR050976">
    <property type="entry name" value="Snaclec"/>
</dbReference>
<dbReference type="SMART" id="SM00034">
    <property type="entry name" value="CLECT"/>
    <property type="match status" value="1"/>
</dbReference>
<dbReference type="InterPro" id="IPR035914">
    <property type="entry name" value="Sperma_CUB_dom_sf"/>
</dbReference>
<evidence type="ECO:0000259" key="4">
    <source>
        <dbReference type="PROSITE" id="PS50041"/>
    </source>
</evidence>
<dbReference type="Pfam" id="PF00057">
    <property type="entry name" value="Ldl_recept_a"/>
    <property type="match status" value="1"/>
</dbReference>
<feature type="domain" description="C-type lectin" evidence="4">
    <location>
        <begin position="38"/>
        <end position="160"/>
    </location>
</feature>
<name>A0AAD9NLU2_RIDPI</name>
<dbReference type="Gene3D" id="4.10.400.10">
    <property type="entry name" value="Low-density Lipoprotein Receptor"/>
    <property type="match status" value="1"/>
</dbReference>
<organism evidence="5 6">
    <name type="scientific">Ridgeia piscesae</name>
    <name type="common">Tubeworm</name>
    <dbReference type="NCBI Taxonomy" id="27915"/>
    <lineage>
        <taxon>Eukaryota</taxon>
        <taxon>Metazoa</taxon>
        <taxon>Spiralia</taxon>
        <taxon>Lophotrochozoa</taxon>
        <taxon>Annelida</taxon>
        <taxon>Polychaeta</taxon>
        <taxon>Sedentaria</taxon>
        <taxon>Canalipalpata</taxon>
        <taxon>Sabellida</taxon>
        <taxon>Siboglinidae</taxon>
        <taxon>Ridgeia</taxon>
    </lineage>
</organism>
<dbReference type="Pfam" id="PF00059">
    <property type="entry name" value="Lectin_C"/>
    <property type="match status" value="1"/>
</dbReference>
<dbReference type="Pfam" id="PF00431">
    <property type="entry name" value="CUB"/>
    <property type="match status" value="1"/>
</dbReference>
<dbReference type="Gene3D" id="2.60.120.290">
    <property type="entry name" value="Spermadhesin, CUB domain"/>
    <property type="match status" value="1"/>
</dbReference>
<reference evidence="5" key="1">
    <citation type="journal article" date="2023" name="Mol. Biol. Evol.">
        <title>Third-Generation Sequencing Reveals the Adaptive Role of the Epigenome in Three Deep-Sea Polychaetes.</title>
        <authorList>
            <person name="Perez M."/>
            <person name="Aroh O."/>
            <person name="Sun Y."/>
            <person name="Lan Y."/>
            <person name="Juniper S.K."/>
            <person name="Young C.R."/>
            <person name="Angers B."/>
            <person name="Qian P.Y."/>
        </authorList>
    </citation>
    <scope>NUCLEOTIDE SEQUENCE</scope>
    <source>
        <strain evidence="5">R07B-5</strain>
    </source>
</reference>
<dbReference type="SUPFAM" id="SSF57424">
    <property type="entry name" value="LDL receptor-like module"/>
    <property type="match status" value="1"/>
</dbReference>
<dbReference type="InterPro" id="IPR016186">
    <property type="entry name" value="C-type_lectin-like/link_sf"/>
</dbReference>
<evidence type="ECO:0000256" key="1">
    <source>
        <dbReference type="ARBA" id="ARBA00023157"/>
    </source>
</evidence>
<keyword evidence="6" id="KW-1185">Reference proteome</keyword>
<dbReference type="PANTHER" id="PTHR22991:SF40">
    <property type="entry name" value="PROTEIN CBG13490"/>
    <property type="match status" value="1"/>
</dbReference>
<evidence type="ECO:0000313" key="6">
    <source>
        <dbReference type="Proteomes" id="UP001209878"/>
    </source>
</evidence>
<protein>
    <submittedName>
        <fullName evidence="5">Uncharacterized protein</fullName>
    </submittedName>
</protein>
<dbReference type="SUPFAM" id="SSF56436">
    <property type="entry name" value="C-type lectin-like"/>
    <property type="match status" value="1"/>
</dbReference>
<dbReference type="EMBL" id="JAODUO010000907">
    <property type="protein sequence ID" value="KAK2173066.1"/>
    <property type="molecule type" value="Genomic_DNA"/>
</dbReference>
<accession>A0AAD9NLU2</accession>
<feature type="disulfide bond" evidence="2">
    <location>
        <begin position="171"/>
        <end position="189"/>
    </location>
</feature>
<gene>
    <name evidence="5" type="ORF">NP493_905g00054</name>
</gene>
<evidence type="ECO:0000259" key="3">
    <source>
        <dbReference type="PROSITE" id="PS01180"/>
    </source>
</evidence>
<evidence type="ECO:0000313" key="5">
    <source>
        <dbReference type="EMBL" id="KAK2173066.1"/>
    </source>
</evidence>
<dbReference type="PROSITE" id="PS50068">
    <property type="entry name" value="LDLRA_2"/>
    <property type="match status" value="1"/>
</dbReference>
<sequence>MNECSLLLQAPSYTDVFRFNWKPPTGETYECPAGWKARGVTCYKVYRERLSWPDAKVVCKNYGGQLVKVEELNTNIYIGSEVGLADRSIGHYWIGFTREGATGNVGHWSDGTETDTVIGHWMANQPDDNSGKCVKVNNATDQLYEWSMHWCSDKLPFVCQRQACLQGEFPCSNGKCIKGAWRHDGEDDCGDMSDEVGKVGSCTSHMTIQSGDKTISSPNHPKKYNNLTNCLWILEGPVGKKLQLDFKTMHTQKNIDIVDIYQGGSTLATSDYVTSLSGLMPHEDLPTYISPNNFMIVRFTSDKSDERSGFQATITTGKTCLIRRDVFISFSLCCCKVGWFSSCIICIY</sequence>
<dbReference type="InterPro" id="IPR016187">
    <property type="entry name" value="CTDL_fold"/>
</dbReference>
<evidence type="ECO:0000256" key="2">
    <source>
        <dbReference type="PROSITE-ProRule" id="PRU00124"/>
    </source>
</evidence>
<dbReference type="AlphaFoldDB" id="A0AAD9NLU2"/>
<dbReference type="SMART" id="SM00042">
    <property type="entry name" value="CUB"/>
    <property type="match status" value="1"/>
</dbReference>
<dbReference type="Proteomes" id="UP001209878">
    <property type="component" value="Unassembled WGS sequence"/>
</dbReference>
<dbReference type="CDD" id="cd00112">
    <property type="entry name" value="LDLa"/>
    <property type="match status" value="1"/>
</dbReference>
<dbReference type="SMART" id="SM00192">
    <property type="entry name" value="LDLa"/>
    <property type="match status" value="1"/>
</dbReference>